<dbReference type="Pfam" id="PF01924">
    <property type="entry name" value="HypD"/>
    <property type="match status" value="1"/>
</dbReference>
<evidence type="ECO:0000256" key="1">
    <source>
        <dbReference type="ARBA" id="ARBA00007888"/>
    </source>
</evidence>
<dbReference type="InterPro" id="IPR042244">
    <property type="entry name" value="HypD_2_sf"/>
</dbReference>
<accession>A0ABV9L0T3</accession>
<comment type="caution">
    <text evidence="4">The sequence shown here is derived from an EMBL/GenBank/DDBJ whole genome shotgun (WGS) entry which is preliminary data.</text>
</comment>
<dbReference type="InterPro" id="IPR042243">
    <property type="entry name" value="HypD_1"/>
</dbReference>
<dbReference type="Proteomes" id="UP001596023">
    <property type="component" value="Unassembled WGS sequence"/>
</dbReference>
<dbReference type="Gene3D" id="6.10.20.100">
    <property type="match status" value="1"/>
</dbReference>
<organism evidence="4 5">
    <name type="scientific">Dysgonomonas termitidis</name>
    <dbReference type="NCBI Taxonomy" id="1516126"/>
    <lineage>
        <taxon>Bacteria</taxon>
        <taxon>Pseudomonadati</taxon>
        <taxon>Bacteroidota</taxon>
        <taxon>Bacteroidia</taxon>
        <taxon>Bacteroidales</taxon>
        <taxon>Dysgonomonadaceae</taxon>
        <taxon>Dysgonomonas</taxon>
    </lineage>
</organism>
<keyword evidence="2" id="KW-0479">Metal-binding</keyword>
<dbReference type="EMBL" id="JBHSGN010000121">
    <property type="protein sequence ID" value="MFC4676089.1"/>
    <property type="molecule type" value="Genomic_DNA"/>
</dbReference>
<evidence type="ECO:0000313" key="4">
    <source>
        <dbReference type="EMBL" id="MFC4676089.1"/>
    </source>
</evidence>
<dbReference type="PANTHER" id="PTHR30149:SF0">
    <property type="entry name" value="HYDROGENASE MATURATION FACTOR HYPD"/>
    <property type="match status" value="1"/>
</dbReference>
<reference evidence="5" key="1">
    <citation type="journal article" date="2019" name="Int. J. Syst. Evol. Microbiol.">
        <title>The Global Catalogue of Microorganisms (GCM) 10K type strain sequencing project: providing services to taxonomists for standard genome sequencing and annotation.</title>
        <authorList>
            <consortium name="The Broad Institute Genomics Platform"/>
            <consortium name="The Broad Institute Genome Sequencing Center for Infectious Disease"/>
            <person name="Wu L."/>
            <person name="Ma J."/>
        </authorList>
    </citation>
    <scope>NUCLEOTIDE SEQUENCE [LARGE SCALE GENOMIC DNA]</scope>
    <source>
        <strain evidence="5">CCUG 66188</strain>
    </source>
</reference>
<dbReference type="PANTHER" id="PTHR30149">
    <property type="entry name" value="HYDROGENASE PROTEIN ASSEMBLY PROTEIN HYPD"/>
    <property type="match status" value="1"/>
</dbReference>
<gene>
    <name evidence="4" type="primary">hypD</name>
    <name evidence="4" type="ORF">ACFO6W_20600</name>
</gene>
<keyword evidence="5" id="KW-1185">Reference proteome</keyword>
<dbReference type="RefSeq" id="WP_379999960.1">
    <property type="nucleotide sequence ID" value="NZ_JBHSGN010000121.1"/>
</dbReference>
<evidence type="ECO:0000256" key="3">
    <source>
        <dbReference type="ARBA" id="ARBA00023004"/>
    </source>
</evidence>
<evidence type="ECO:0000256" key="2">
    <source>
        <dbReference type="ARBA" id="ARBA00022723"/>
    </source>
</evidence>
<protein>
    <submittedName>
        <fullName evidence="4">Hydrogenase formation protein HypD</fullName>
    </submittedName>
</protein>
<comment type="similarity">
    <text evidence="1">Belongs to the HypD family.</text>
</comment>
<sequence length="363" mass="40357">MKYLDEYRDNKQVQMLASAIRRSVTRQWHIMEICGGQTHSIARYRIEEMLPDSVRLLHGPGCPVCVTPAYIIDHALEIAGRPDVIFTSFGDMMRVPGTKEDLLRVKARGADIRMLYSPVDALELALKNPDKEIVFFAVGFETTIPVHLTALKEAQRKGLENFSLLTSLFTVPPAIDAILSDRDNKADGFLAAGHVCSIMGCKEYYPLAERYNKPIVVTGFEPIDILYGVYKCILQLETGEAYVENAYKRAVTEDGNMKAQTLMNEVLEPFTLQWRGIGLIPLSGLRLRKEYELYDAAQKFPYKGNTGAAGDKPGMECIAGDIMKGNKQAADCPYFGSDCSPEHPLGAPMVSAEGVCAAYYNYK</sequence>
<name>A0ABV9L0T3_9BACT</name>
<keyword evidence="3" id="KW-0408">Iron</keyword>
<dbReference type="PIRSF" id="PIRSF005622">
    <property type="entry name" value="Hydrgn_mat_hypD"/>
    <property type="match status" value="1"/>
</dbReference>
<proteinExistence type="inferred from homology"/>
<dbReference type="NCBIfam" id="TIGR00075">
    <property type="entry name" value="hypD"/>
    <property type="match status" value="1"/>
</dbReference>
<evidence type="ECO:0000313" key="5">
    <source>
        <dbReference type="Proteomes" id="UP001596023"/>
    </source>
</evidence>
<dbReference type="InterPro" id="IPR002780">
    <property type="entry name" value="Hyd_form_HypD"/>
</dbReference>
<dbReference type="Gene3D" id="3.40.50.11740">
    <property type="entry name" value="HypD, alpha/beta domain 2"/>
    <property type="match status" value="2"/>
</dbReference>